<protein>
    <submittedName>
        <fullName evidence="2">Uncharacterized protein</fullName>
    </submittedName>
</protein>
<feature type="transmembrane region" description="Helical" evidence="1">
    <location>
        <begin position="335"/>
        <end position="357"/>
    </location>
</feature>
<evidence type="ECO:0000256" key="1">
    <source>
        <dbReference type="SAM" id="Phobius"/>
    </source>
</evidence>
<feature type="transmembrane region" description="Helical" evidence="1">
    <location>
        <begin position="250"/>
        <end position="269"/>
    </location>
</feature>
<feature type="transmembrane region" description="Helical" evidence="1">
    <location>
        <begin position="311"/>
        <end position="329"/>
    </location>
</feature>
<dbReference type="RefSeq" id="WP_264141529.1">
    <property type="nucleotide sequence ID" value="NZ_JAOYEY010000021.1"/>
</dbReference>
<reference evidence="2 3" key="1">
    <citation type="submission" date="2022-10" db="EMBL/GenBank/DDBJ databases">
        <title>Draft genome assembly of moderately radiation resistant bacterium Metabacillus halosaccharovorans.</title>
        <authorList>
            <person name="Pal S."/>
            <person name="Gopinathan A."/>
        </authorList>
    </citation>
    <scope>NUCLEOTIDE SEQUENCE [LARGE SCALE GENOMIC DNA]</scope>
    <source>
        <strain evidence="2 3">VITHBRA001</strain>
    </source>
</reference>
<keyword evidence="1" id="KW-0472">Membrane</keyword>
<feature type="transmembrane region" description="Helical" evidence="1">
    <location>
        <begin position="281"/>
        <end position="299"/>
    </location>
</feature>
<gene>
    <name evidence="2" type="ORF">OIH86_02860</name>
</gene>
<name>A0ABT3DBY8_9BACI</name>
<dbReference type="Proteomes" id="UP001526147">
    <property type="component" value="Unassembled WGS sequence"/>
</dbReference>
<keyword evidence="3" id="KW-1185">Reference proteome</keyword>
<accession>A0ABT3DBY8</accession>
<feature type="transmembrane region" description="Helical" evidence="1">
    <location>
        <begin position="20"/>
        <end position="40"/>
    </location>
</feature>
<keyword evidence="1" id="KW-1133">Transmembrane helix</keyword>
<evidence type="ECO:0000313" key="2">
    <source>
        <dbReference type="EMBL" id="MCV9884584.1"/>
    </source>
</evidence>
<dbReference type="EMBL" id="JAOYEY010000021">
    <property type="protein sequence ID" value="MCV9884584.1"/>
    <property type="molecule type" value="Genomic_DNA"/>
</dbReference>
<keyword evidence="1" id="KW-0812">Transmembrane</keyword>
<sequence>MEMQTKDHLDFTNQLPKWAIGCHIGVISLFFLLGVGMFVLTAKEVSETGLGISILLFVIGVVFLGLSWFSYKNLRKYLDFIIKIRVGEKGYDYYAKDKKKGIEQEFFLPYENMKYILIGMDYRLKAKYKYSVHHDRTKLIPVRSAKILICGVSSNNQLEVTSFAHWDEGSLNKWIDIFQKHGVDIFHTDKALTATPNNPEVIESIPKKRFEGALSFKIGSEADGLDNIFLTEEQQELVEEKEKKGRKSGLYFTILLSISQIMMICFWFPNWGIVDKSFSDSSGEFVALLFTLLSQFFIYIKMRKIKWYEPIRDSIIIYLGILIGIQLSPDERTTFQFAVQGYAMMTICSFLFLYYGVKLSSWFQKLRKKR</sequence>
<comment type="caution">
    <text evidence="2">The sequence shown here is derived from an EMBL/GenBank/DDBJ whole genome shotgun (WGS) entry which is preliminary data.</text>
</comment>
<feature type="transmembrane region" description="Helical" evidence="1">
    <location>
        <begin position="52"/>
        <end position="71"/>
    </location>
</feature>
<evidence type="ECO:0000313" key="3">
    <source>
        <dbReference type="Proteomes" id="UP001526147"/>
    </source>
</evidence>
<proteinExistence type="predicted"/>
<organism evidence="2 3">
    <name type="scientific">Metabacillus halosaccharovorans</name>
    <dbReference type="NCBI Taxonomy" id="930124"/>
    <lineage>
        <taxon>Bacteria</taxon>
        <taxon>Bacillati</taxon>
        <taxon>Bacillota</taxon>
        <taxon>Bacilli</taxon>
        <taxon>Bacillales</taxon>
        <taxon>Bacillaceae</taxon>
        <taxon>Metabacillus</taxon>
    </lineage>
</organism>